<feature type="domain" description="NlpC/P60" evidence="8">
    <location>
        <begin position="24"/>
        <end position="148"/>
    </location>
</feature>
<keyword evidence="4" id="KW-0378">Hydrolase</keyword>
<dbReference type="Proteomes" id="UP000551878">
    <property type="component" value="Unassembled WGS sequence"/>
</dbReference>
<dbReference type="PROSITE" id="PS51272">
    <property type="entry name" value="SLH"/>
    <property type="match status" value="3"/>
</dbReference>
<comment type="caution">
    <text evidence="9">The sequence shown here is derived from an EMBL/GenBank/DDBJ whole genome shotgun (WGS) entry which is preliminary data.</text>
</comment>
<feature type="domain" description="SLH" evidence="7">
    <location>
        <begin position="283"/>
        <end position="339"/>
    </location>
</feature>
<protein>
    <recommendedName>
        <fullName evidence="11">Hydrolase Nlp/P60</fullName>
    </recommendedName>
</protein>
<dbReference type="Pfam" id="PF00877">
    <property type="entry name" value="NLPC_P60"/>
    <property type="match status" value="1"/>
</dbReference>
<evidence type="ECO:0000313" key="10">
    <source>
        <dbReference type="Proteomes" id="UP000551878"/>
    </source>
</evidence>
<keyword evidence="2" id="KW-0645">Protease</keyword>
<feature type="chain" id="PRO_5039204260" description="Hydrolase Nlp/P60" evidence="6">
    <location>
        <begin position="23"/>
        <end position="339"/>
    </location>
</feature>
<dbReference type="EMBL" id="JACHHB010000014">
    <property type="protein sequence ID" value="MBB5174592.1"/>
    <property type="molecule type" value="Genomic_DNA"/>
</dbReference>
<name>A0A840QSU5_9BACI</name>
<evidence type="ECO:0000259" key="7">
    <source>
        <dbReference type="PROSITE" id="PS51272"/>
    </source>
</evidence>
<dbReference type="PROSITE" id="PS51935">
    <property type="entry name" value="NLPC_P60"/>
    <property type="match status" value="1"/>
</dbReference>
<dbReference type="Pfam" id="PF00395">
    <property type="entry name" value="SLH"/>
    <property type="match status" value="3"/>
</dbReference>
<evidence type="ECO:0000256" key="2">
    <source>
        <dbReference type="ARBA" id="ARBA00022670"/>
    </source>
</evidence>
<feature type="signal peptide" evidence="6">
    <location>
        <begin position="1"/>
        <end position="22"/>
    </location>
</feature>
<dbReference type="GO" id="GO:0008234">
    <property type="term" value="F:cysteine-type peptidase activity"/>
    <property type="evidence" value="ECO:0007669"/>
    <property type="project" value="UniProtKB-KW"/>
</dbReference>
<evidence type="ECO:0000256" key="4">
    <source>
        <dbReference type="ARBA" id="ARBA00022801"/>
    </source>
</evidence>
<dbReference type="GO" id="GO:0006508">
    <property type="term" value="P:proteolysis"/>
    <property type="evidence" value="ECO:0007669"/>
    <property type="project" value="UniProtKB-KW"/>
</dbReference>
<dbReference type="InterPro" id="IPR038765">
    <property type="entry name" value="Papain-like_cys_pep_sf"/>
</dbReference>
<feature type="domain" description="SLH" evidence="7">
    <location>
        <begin position="160"/>
        <end position="223"/>
    </location>
</feature>
<evidence type="ECO:0000256" key="1">
    <source>
        <dbReference type="ARBA" id="ARBA00007074"/>
    </source>
</evidence>
<feature type="domain" description="SLH" evidence="7">
    <location>
        <begin position="224"/>
        <end position="282"/>
    </location>
</feature>
<keyword evidence="10" id="KW-1185">Reference proteome</keyword>
<accession>A0A840QSU5</accession>
<dbReference type="InterPro" id="IPR051202">
    <property type="entry name" value="Peptidase_C40"/>
</dbReference>
<dbReference type="InterPro" id="IPR001119">
    <property type="entry name" value="SLH_dom"/>
</dbReference>
<organism evidence="9 10">
    <name type="scientific">Texcoconibacillus texcoconensis</name>
    <dbReference type="NCBI Taxonomy" id="1095777"/>
    <lineage>
        <taxon>Bacteria</taxon>
        <taxon>Bacillati</taxon>
        <taxon>Bacillota</taxon>
        <taxon>Bacilli</taxon>
        <taxon>Bacillales</taxon>
        <taxon>Bacillaceae</taxon>
        <taxon>Texcoconibacillus</taxon>
    </lineage>
</organism>
<gene>
    <name evidence="9" type="ORF">HNQ41_002809</name>
</gene>
<keyword evidence="3 6" id="KW-0732">Signal</keyword>
<dbReference type="PANTHER" id="PTHR47053">
    <property type="entry name" value="MUREIN DD-ENDOPEPTIDASE MEPH-RELATED"/>
    <property type="match status" value="1"/>
</dbReference>
<keyword evidence="5" id="KW-0788">Thiol protease</keyword>
<evidence type="ECO:0000259" key="8">
    <source>
        <dbReference type="PROSITE" id="PS51935"/>
    </source>
</evidence>
<evidence type="ECO:0008006" key="11">
    <source>
        <dbReference type="Google" id="ProtNLM"/>
    </source>
</evidence>
<proteinExistence type="inferred from homology"/>
<comment type="similarity">
    <text evidence="1">Belongs to the peptidase C40 family.</text>
</comment>
<sequence length="339" mass="37566">MKKWVLSIVGAAILAPQLTTHAAAVDQTDIVNYSQNYIGTPYQMGASTNTTSAFDCSSYLQHIYSSIGIDLPRTTIEQANVGEHVSRADLQKGDIIVFAGTYRPGISHTGMYIGGNQFISAKSSTGVSIASLDNPYWGPKYHSTRRVINEPTQKEIAIRESYIYIDVPNDHWAQNAIENLSNQEIILGKTDGTFAPRDAITREQAAMMIDRYFDLEGSPHQPYSDVDTDRSGASAIAAVTESGIMQGYKDETFRPEEDINREEIAAILYRAMPELEIDETIDMSESFSDLDEDQWSIDEINTVSQNEIILGYQNGTFGPADDTTRAQFATMLDRASKIE</sequence>
<dbReference type="InterPro" id="IPR000064">
    <property type="entry name" value="NLP_P60_dom"/>
</dbReference>
<dbReference type="AlphaFoldDB" id="A0A840QSU5"/>
<dbReference type="SUPFAM" id="SSF54001">
    <property type="entry name" value="Cysteine proteinases"/>
    <property type="match status" value="1"/>
</dbReference>
<reference evidence="9 10" key="1">
    <citation type="submission" date="2020-08" db="EMBL/GenBank/DDBJ databases">
        <title>Genomic Encyclopedia of Type Strains, Phase IV (KMG-IV): sequencing the most valuable type-strain genomes for metagenomic binning, comparative biology and taxonomic classification.</title>
        <authorList>
            <person name="Goeker M."/>
        </authorList>
    </citation>
    <scope>NUCLEOTIDE SEQUENCE [LARGE SCALE GENOMIC DNA]</scope>
    <source>
        <strain evidence="9 10">DSM 24696</strain>
    </source>
</reference>
<dbReference type="Gene3D" id="3.90.1720.10">
    <property type="entry name" value="endopeptidase domain like (from Nostoc punctiforme)"/>
    <property type="match status" value="1"/>
</dbReference>
<dbReference type="RefSeq" id="WP_184665001.1">
    <property type="nucleotide sequence ID" value="NZ_JACHHB010000014.1"/>
</dbReference>
<evidence type="ECO:0000256" key="6">
    <source>
        <dbReference type="SAM" id="SignalP"/>
    </source>
</evidence>
<evidence type="ECO:0000256" key="5">
    <source>
        <dbReference type="ARBA" id="ARBA00022807"/>
    </source>
</evidence>
<evidence type="ECO:0000313" key="9">
    <source>
        <dbReference type="EMBL" id="MBB5174592.1"/>
    </source>
</evidence>
<dbReference type="PANTHER" id="PTHR47053:SF1">
    <property type="entry name" value="MUREIN DD-ENDOPEPTIDASE MEPH-RELATED"/>
    <property type="match status" value="1"/>
</dbReference>
<evidence type="ECO:0000256" key="3">
    <source>
        <dbReference type="ARBA" id="ARBA00022729"/>
    </source>
</evidence>